<dbReference type="InterPro" id="IPR029056">
    <property type="entry name" value="Ribokinase-like"/>
</dbReference>
<dbReference type="InterPro" id="IPR030677">
    <property type="entry name" value="Nnr"/>
</dbReference>
<dbReference type="GO" id="GO:0052855">
    <property type="term" value="F:ADP-dependent NAD(P)H-hydrate dehydratase activity"/>
    <property type="evidence" value="ECO:0007669"/>
    <property type="project" value="UniProtKB-UniRule"/>
</dbReference>
<evidence type="ECO:0000256" key="18">
    <source>
        <dbReference type="HAMAP-Rule" id="MF_01966"/>
    </source>
</evidence>
<comment type="function">
    <text evidence="18">Catalyzes the epimerization of the S- and R-forms of NAD(P)HX, a damaged form of NAD(P)H that is a result of enzymatic or heat-dependent hydration. This is a prerequisite for the S-specific NAD(P)H-hydrate dehydratase to allow the repair of both epimers of NAD(P)HX.</text>
</comment>
<feature type="binding site" evidence="18">
    <location>
        <position position="127"/>
    </location>
    <ligand>
        <name>K(+)</name>
        <dbReference type="ChEBI" id="CHEBI:29103"/>
    </ligand>
</feature>
<evidence type="ECO:0000256" key="4">
    <source>
        <dbReference type="ARBA" id="ARBA00009524"/>
    </source>
</evidence>
<dbReference type="GO" id="GO:0046872">
    <property type="term" value="F:metal ion binding"/>
    <property type="evidence" value="ECO:0007669"/>
    <property type="project" value="UniProtKB-UniRule"/>
</dbReference>
<dbReference type="PANTHER" id="PTHR12592">
    <property type="entry name" value="ATP-DEPENDENT (S)-NAD(P)H-HYDRATE DEHYDRATASE FAMILY MEMBER"/>
    <property type="match status" value="1"/>
</dbReference>
<evidence type="ECO:0000256" key="1">
    <source>
        <dbReference type="ARBA" id="ARBA00000013"/>
    </source>
</evidence>
<dbReference type="PIRSF" id="PIRSF017184">
    <property type="entry name" value="Nnr"/>
    <property type="match status" value="1"/>
</dbReference>
<keyword evidence="11 18" id="KW-0413">Isomerase</keyword>
<comment type="subunit">
    <text evidence="17">Homotetramer.</text>
</comment>
<feature type="binding site" evidence="17">
    <location>
        <begin position="412"/>
        <end position="416"/>
    </location>
    <ligand>
        <name>AMP</name>
        <dbReference type="ChEBI" id="CHEBI:456215"/>
    </ligand>
</feature>
<dbReference type="NCBIfam" id="TIGR00197">
    <property type="entry name" value="yjeF_nterm"/>
    <property type="match status" value="1"/>
</dbReference>
<dbReference type="GO" id="GO:0005524">
    <property type="term" value="F:ATP binding"/>
    <property type="evidence" value="ECO:0007669"/>
    <property type="project" value="UniProtKB-UniRule"/>
</dbReference>
<evidence type="ECO:0000256" key="12">
    <source>
        <dbReference type="ARBA" id="ARBA00023239"/>
    </source>
</evidence>
<dbReference type="GO" id="GO:0046496">
    <property type="term" value="P:nicotinamide nucleotide metabolic process"/>
    <property type="evidence" value="ECO:0007669"/>
    <property type="project" value="UniProtKB-UniRule"/>
</dbReference>
<keyword evidence="9 18" id="KW-0630">Potassium</keyword>
<accession>A0A285X8Q2</accession>
<feature type="binding site" evidence="18">
    <location>
        <position position="163"/>
    </location>
    <ligand>
        <name>K(+)</name>
        <dbReference type="ChEBI" id="CHEBI:29103"/>
    </ligand>
</feature>
<dbReference type="GO" id="GO:0052856">
    <property type="term" value="F:NAD(P)HX epimerase activity"/>
    <property type="evidence" value="ECO:0007669"/>
    <property type="project" value="UniProtKB-UniRule"/>
</dbReference>
<comment type="catalytic activity">
    <reaction evidence="1 18 19">
        <text>(6R)-NADHX = (6S)-NADHX</text>
        <dbReference type="Rhea" id="RHEA:32215"/>
        <dbReference type="ChEBI" id="CHEBI:64074"/>
        <dbReference type="ChEBI" id="CHEBI:64075"/>
        <dbReference type="EC" id="5.1.99.6"/>
    </reaction>
</comment>
<evidence type="ECO:0000259" key="21">
    <source>
        <dbReference type="PROSITE" id="PS51385"/>
    </source>
</evidence>
<keyword evidence="5 18" id="KW-0479">Metal-binding</keyword>
<dbReference type="EC" id="5.1.99.6" evidence="19"/>
<evidence type="ECO:0000256" key="8">
    <source>
        <dbReference type="ARBA" id="ARBA00022857"/>
    </source>
</evidence>
<evidence type="ECO:0000256" key="19">
    <source>
        <dbReference type="PIRNR" id="PIRNR017184"/>
    </source>
</evidence>
<dbReference type="Gene3D" id="3.40.1190.20">
    <property type="match status" value="1"/>
</dbReference>
<evidence type="ECO:0000256" key="13">
    <source>
        <dbReference type="ARBA" id="ARBA00023268"/>
    </source>
</evidence>
<evidence type="ECO:0000256" key="7">
    <source>
        <dbReference type="ARBA" id="ARBA00022840"/>
    </source>
</evidence>
<dbReference type="PANTHER" id="PTHR12592:SF0">
    <property type="entry name" value="ATP-DEPENDENT (S)-NAD(P)H-HYDRATE DEHYDRATASE"/>
    <property type="match status" value="1"/>
</dbReference>
<dbReference type="InterPro" id="IPR004443">
    <property type="entry name" value="YjeF_N_dom"/>
</dbReference>
<comment type="similarity">
    <text evidence="4 19">In the C-terminal section; belongs to the NnrD/CARKD family.</text>
</comment>
<feature type="binding site" evidence="18">
    <location>
        <begin position="131"/>
        <end position="137"/>
    </location>
    <ligand>
        <name>(6S)-NADPHX</name>
        <dbReference type="ChEBI" id="CHEBI:64076"/>
    </ligand>
</feature>
<keyword evidence="7 17" id="KW-0067">ATP-binding</keyword>
<dbReference type="RefSeq" id="WP_097056947.1">
    <property type="nucleotide sequence ID" value="NZ_OCMF01000004.1"/>
</dbReference>
<keyword evidence="8 17" id="KW-0521">NADP</keyword>
<feature type="binding site" evidence="17">
    <location>
        <position position="377"/>
    </location>
    <ligand>
        <name>(6S)-NADPHX</name>
        <dbReference type="ChEBI" id="CHEBI:64076"/>
    </ligand>
</feature>
<feature type="domain" description="YjeF N-terminal" evidence="21">
    <location>
        <begin position="9"/>
        <end position="218"/>
    </location>
</feature>
<keyword evidence="13" id="KW-0511">Multifunctional enzyme</keyword>
<dbReference type="OrthoDB" id="9806925at2"/>
<keyword evidence="23" id="KW-1185">Reference proteome</keyword>
<dbReference type="Proteomes" id="UP000219193">
    <property type="component" value="Unassembled WGS sequence"/>
</dbReference>
<keyword evidence="12 17" id="KW-0456">Lyase</keyword>
<evidence type="ECO:0000256" key="16">
    <source>
        <dbReference type="ARBA" id="ARBA00049209"/>
    </source>
</evidence>
<dbReference type="HAMAP" id="MF_01966">
    <property type="entry name" value="NADHX_epimerase"/>
    <property type="match status" value="1"/>
</dbReference>
<dbReference type="PROSITE" id="PS51385">
    <property type="entry name" value="YJEF_N"/>
    <property type="match status" value="1"/>
</dbReference>
<comment type="similarity">
    <text evidence="3 19">In the N-terminal section; belongs to the NnrE/AIBP family.</text>
</comment>
<keyword evidence="6 17" id="KW-0547">Nucleotide-binding</keyword>
<sequence>MKILSASQIKEADRLTLEKQEISSVDLMERAATMVFNEIHRRLQGVQIPIKIFCGIGNNGGDGLVIGRLLIDSGYDVTIYVVNYSDQRSQEFLVNYDRVKNMTKKWPVLLKSEADFPEISYGDFVVDAIFGVGLNRPLVEWVANLVKHINNSKAFVLAVDMPSGLMADAAVEDKESIIRANFTITFQVPKMAFYMPETAPFVGELQVIDIALDREFLQNTPGSAQLISKPEAKALYRPRNKFSHKGTYGHALIIGGSYGKIGSVSLTALAALRAGAGLVSIYAPKCGYDILQTLVPEAMVLTDPHLEILSSIDFDLDPEVIGFGIGVGTKEETVTAFEGLLKQYKIPMVIDADGLNILSKNVEFLKLLPEGSVLTPHPKELERLIGKWKDDFDKLEKIKDFTTKYKIILVLKGAYTFTVTSENIFINTSGNPGMATAGSGDVLTGVITALIGQGYEPLQAAVLGVYLHGKAGDLAAAELSYESTLAGDIAKKTGAAIFDLFETEQTNPKQ</sequence>
<dbReference type="SUPFAM" id="SSF64153">
    <property type="entry name" value="YjeF N-terminal domain-like"/>
    <property type="match status" value="1"/>
</dbReference>
<evidence type="ECO:0000259" key="20">
    <source>
        <dbReference type="PROSITE" id="PS51383"/>
    </source>
</evidence>
<evidence type="ECO:0000256" key="11">
    <source>
        <dbReference type="ARBA" id="ARBA00023235"/>
    </source>
</evidence>
<dbReference type="PROSITE" id="PS01050">
    <property type="entry name" value="YJEF_C_2"/>
    <property type="match status" value="1"/>
</dbReference>
<dbReference type="EC" id="4.2.1.136" evidence="19"/>
<proteinExistence type="inferred from homology"/>
<keyword evidence="10 17" id="KW-0520">NAD</keyword>
<dbReference type="GO" id="GO:0110051">
    <property type="term" value="P:metabolite repair"/>
    <property type="evidence" value="ECO:0007669"/>
    <property type="project" value="TreeGrafter"/>
</dbReference>
<evidence type="ECO:0000256" key="15">
    <source>
        <dbReference type="ARBA" id="ARBA00048238"/>
    </source>
</evidence>
<dbReference type="Gene3D" id="3.40.50.10260">
    <property type="entry name" value="YjeF N-terminal domain"/>
    <property type="match status" value="1"/>
</dbReference>
<comment type="similarity">
    <text evidence="18">Belongs to the NnrE/AIBP family.</text>
</comment>
<comment type="catalytic activity">
    <reaction evidence="16 17 19">
        <text>(6S)-NADPHX + ADP = AMP + phosphate + NADPH + H(+)</text>
        <dbReference type="Rhea" id="RHEA:32235"/>
        <dbReference type="ChEBI" id="CHEBI:15378"/>
        <dbReference type="ChEBI" id="CHEBI:43474"/>
        <dbReference type="ChEBI" id="CHEBI:57783"/>
        <dbReference type="ChEBI" id="CHEBI:64076"/>
        <dbReference type="ChEBI" id="CHEBI:456215"/>
        <dbReference type="ChEBI" id="CHEBI:456216"/>
        <dbReference type="EC" id="4.2.1.136"/>
    </reaction>
</comment>
<feature type="binding site" evidence="17">
    <location>
        <position position="324"/>
    </location>
    <ligand>
        <name>(6S)-NADPHX</name>
        <dbReference type="ChEBI" id="CHEBI:64076"/>
    </ligand>
</feature>
<comment type="function">
    <text evidence="14 19">Bifunctional enzyme that catalyzes the epimerization of the S- and R-forms of NAD(P)HX and the dehydration of the S-form of NAD(P)HX at the expense of ADP, which is converted to AMP. This allows the repair of both epimers of NAD(P)HX, a damaged form of NAD(P)H that is a result of enzymatic or heat-dependent hydration.</text>
</comment>
<dbReference type="Pfam" id="PF03853">
    <property type="entry name" value="YjeF_N"/>
    <property type="match status" value="1"/>
</dbReference>
<dbReference type="CDD" id="cd01171">
    <property type="entry name" value="YXKO-related"/>
    <property type="match status" value="1"/>
</dbReference>
<keyword evidence="22" id="KW-0418">Kinase</keyword>
<keyword evidence="22" id="KW-0808">Transferase</keyword>
<dbReference type="GO" id="GO:0016301">
    <property type="term" value="F:kinase activity"/>
    <property type="evidence" value="ECO:0007669"/>
    <property type="project" value="UniProtKB-KW"/>
</dbReference>
<evidence type="ECO:0000256" key="17">
    <source>
        <dbReference type="HAMAP-Rule" id="MF_01965"/>
    </source>
</evidence>
<dbReference type="InterPro" id="IPR017953">
    <property type="entry name" value="Carbohydrate_kinase_pred_CS"/>
</dbReference>
<dbReference type="PROSITE" id="PS51383">
    <property type="entry name" value="YJEF_C_3"/>
    <property type="match status" value="1"/>
</dbReference>
<evidence type="ECO:0000256" key="3">
    <source>
        <dbReference type="ARBA" id="ARBA00006001"/>
    </source>
</evidence>
<feature type="domain" description="YjeF C-terminal" evidence="20">
    <location>
        <begin position="228"/>
        <end position="500"/>
    </location>
</feature>
<dbReference type="HAMAP" id="MF_01965">
    <property type="entry name" value="NADHX_dehydratase"/>
    <property type="match status" value="1"/>
</dbReference>
<comment type="catalytic activity">
    <reaction evidence="2 18 19">
        <text>(6R)-NADPHX = (6S)-NADPHX</text>
        <dbReference type="Rhea" id="RHEA:32227"/>
        <dbReference type="ChEBI" id="CHEBI:64076"/>
        <dbReference type="ChEBI" id="CHEBI:64077"/>
        <dbReference type="EC" id="5.1.99.6"/>
    </reaction>
</comment>
<comment type="cofactor">
    <cofactor evidence="17">
        <name>Mg(2+)</name>
        <dbReference type="ChEBI" id="CHEBI:18420"/>
    </cofactor>
</comment>
<evidence type="ECO:0000313" key="23">
    <source>
        <dbReference type="Proteomes" id="UP000219193"/>
    </source>
</evidence>
<feature type="binding site" evidence="18">
    <location>
        <begin position="58"/>
        <end position="62"/>
    </location>
    <ligand>
        <name>(6S)-NADPHX</name>
        <dbReference type="ChEBI" id="CHEBI:64076"/>
    </ligand>
</feature>
<feature type="binding site" evidence="17">
    <location>
        <position position="440"/>
    </location>
    <ligand>
        <name>AMP</name>
        <dbReference type="ChEBI" id="CHEBI:456215"/>
    </ligand>
</feature>
<evidence type="ECO:0000256" key="2">
    <source>
        <dbReference type="ARBA" id="ARBA00000909"/>
    </source>
</evidence>
<name>A0A285X8Q2_9FLAO</name>
<gene>
    <name evidence="18" type="primary">nnrE</name>
    <name evidence="17" type="synonym">nnrD</name>
    <name evidence="22" type="ORF">SAMN06296241_2747</name>
</gene>
<feature type="binding site" evidence="18">
    <location>
        <position position="59"/>
    </location>
    <ligand>
        <name>K(+)</name>
        <dbReference type="ChEBI" id="CHEBI:29103"/>
    </ligand>
</feature>
<evidence type="ECO:0000256" key="9">
    <source>
        <dbReference type="ARBA" id="ARBA00022958"/>
    </source>
</evidence>
<dbReference type="Pfam" id="PF01256">
    <property type="entry name" value="Carb_kinase"/>
    <property type="match status" value="1"/>
</dbReference>
<feature type="binding site" evidence="18">
    <location>
        <position position="160"/>
    </location>
    <ligand>
        <name>(6S)-NADPHX</name>
        <dbReference type="ChEBI" id="CHEBI:64076"/>
    </ligand>
</feature>
<evidence type="ECO:0000256" key="10">
    <source>
        <dbReference type="ARBA" id="ARBA00023027"/>
    </source>
</evidence>
<reference evidence="23" key="1">
    <citation type="submission" date="2017-09" db="EMBL/GenBank/DDBJ databases">
        <authorList>
            <person name="Varghese N."/>
            <person name="Submissions S."/>
        </authorList>
    </citation>
    <scope>NUCLEOTIDE SEQUENCE [LARGE SCALE GENOMIC DNA]</scope>
    <source>
        <strain evidence="23">CGMCC 1.12641</strain>
    </source>
</reference>
<dbReference type="InterPro" id="IPR036652">
    <property type="entry name" value="YjeF_N_dom_sf"/>
</dbReference>
<dbReference type="EMBL" id="OCMF01000004">
    <property type="protein sequence ID" value="SOC81174.1"/>
    <property type="molecule type" value="Genomic_DNA"/>
</dbReference>
<comment type="caution">
    <text evidence="17">Lacks conserved residue(s) required for the propagation of feature annotation.</text>
</comment>
<comment type="similarity">
    <text evidence="17">Belongs to the NnrD/CARKD family.</text>
</comment>
<evidence type="ECO:0000256" key="5">
    <source>
        <dbReference type="ARBA" id="ARBA00022723"/>
    </source>
</evidence>
<comment type="cofactor">
    <cofactor evidence="18 19">
        <name>K(+)</name>
        <dbReference type="ChEBI" id="CHEBI:29103"/>
    </cofactor>
    <text evidence="18 19">Binds 1 potassium ion per subunit.</text>
</comment>
<dbReference type="InterPro" id="IPR000631">
    <property type="entry name" value="CARKD"/>
</dbReference>
<protein>
    <recommendedName>
        <fullName evidence="19">Bifunctional NAD(P)H-hydrate repair enzyme</fullName>
    </recommendedName>
    <alternativeName>
        <fullName evidence="19">Nicotinamide nucleotide repair protein</fullName>
    </alternativeName>
    <domain>
        <recommendedName>
            <fullName evidence="19">ADP-dependent (S)-NAD(P)H-hydrate dehydratase</fullName>
            <ecNumber evidence="19">4.2.1.136</ecNumber>
        </recommendedName>
        <alternativeName>
            <fullName evidence="19">ADP-dependent NAD(P)HX dehydratase</fullName>
        </alternativeName>
    </domain>
    <domain>
        <recommendedName>
            <fullName evidence="19">NAD(P)H-hydrate epimerase</fullName>
            <ecNumber evidence="19">5.1.99.6</ecNumber>
        </recommendedName>
    </domain>
</protein>
<comment type="catalytic activity">
    <reaction evidence="15 17 19">
        <text>(6S)-NADHX + ADP = AMP + phosphate + NADH + H(+)</text>
        <dbReference type="Rhea" id="RHEA:32223"/>
        <dbReference type="ChEBI" id="CHEBI:15378"/>
        <dbReference type="ChEBI" id="CHEBI:43474"/>
        <dbReference type="ChEBI" id="CHEBI:57945"/>
        <dbReference type="ChEBI" id="CHEBI:64074"/>
        <dbReference type="ChEBI" id="CHEBI:456215"/>
        <dbReference type="ChEBI" id="CHEBI:456216"/>
        <dbReference type="EC" id="4.2.1.136"/>
    </reaction>
</comment>
<dbReference type="NCBIfam" id="TIGR00196">
    <property type="entry name" value="yjeF_cterm"/>
    <property type="match status" value="1"/>
</dbReference>
<evidence type="ECO:0000256" key="6">
    <source>
        <dbReference type="ARBA" id="ARBA00022741"/>
    </source>
</evidence>
<dbReference type="AlphaFoldDB" id="A0A285X8Q2"/>
<evidence type="ECO:0000256" key="14">
    <source>
        <dbReference type="ARBA" id="ARBA00025153"/>
    </source>
</evidence>
<dbReference type="SUPFAM" id="SSF53613">
    <property type="entry name" value="Ribokinase-like"/>
    <property type="match status" value="1"/>
</dbReference>
<organism evidence="22 23">
    <name type="scientific">Salinimicrobium sediminis</name>
    <dbReference type="NCBI Taxonomy" id="1343891"/>
    <lineage>
        <taxon>Bacteria</taxon>
        <taxon>Pseudomonadati</taxon>
        <taxon>Bacteroidota</taxon>
        <taxon>Flavobacteriia</taxon>
        <taxon>Flavobacteriales</taxon>
        <taxon>Flavobacteriaceae</taxon>
        <taxon>Salinimicrobium</taxon>
    </lineage>
</organism>
<comment type="function">
    <text evidence="17">Catalyzes the dehydration of the S-form of NAD(P)HX at the expense of ADP, which is converted to AMP. Together with NAD(P)HX epimerase, which catalyzes the epimerization of the S- and R-forms, the enzyme allows the repair of both epimers of NAD(P)HX, a damaged form of NAD(P)H that is a result of enzymatic or heat-dependent hydration.</text>
</comment>
<evidence type="ECO:0000313" key="22">
    <source>
        <dbReference type="EMBL" id="SOC81174.1"/>
    </source>
</evidence>
<feature type="binding site" evidence="17">
    <location>
        <position position="441"/>
    </location>
    <ligand>
        <name>(6S)-NADPHX</name>
        <dbReference type="ChEBI" id="CHEBI:64076"/>
    </ligand>
</feature>